<evidence type="ECO:0000313" key="3">
    <source>
        <dbReference type="EMBL" id="SNV05138.1"/>
    </source>
</evidence>
<keyword evidence="1" id="KW-1133">Transmembrane helix</keyword>
<feature type="transmembrane region" description="Helical" evidence="1">
    <location>
        <begin position="153"/>
        <end position="172"/>
    </location>
</feature>
<evidence type="ECO:0000313" key="4">
    <source>
        <dbReference type="Proteomes" id="UP000065822"/>
    </source>
</evidence>
<gene>
    <name evidence="2" type="ORF">AXF12_05855</name>
    <name evidence="3" type="ORF">SAMEA44541418_00548</name>
</gene>
<dbReference type="PROSITE" id="PS51257">
    <property type="entry name" value="PROKAR_LIPOPROTEIN"/>
    <property type="match status" value="1"/>
</dbReference>
<protein>
    <submittedName>
        <fullName evidence="3">Uncharacterized protein</fullName>
    </submittedName>
</protein>
<sequence length="176" mass="19981">MRKIFFIGWLLVICFVLLGCKVRKVDTEKHETRTEVRYNAHLDSVTTEVLERMQRLENRGLLQAGSFSLSTVKDSAGGVRDLVYTHERNGKVIEKITVTGGRLATAGSYKVIESSVIQRDTVQRRAGVNSDSAKVQTTRSSTVYKERKVRVRGFQWGVYGVGLVVIALFIYLRRKR</sequence>
<accession>A0AAX2GYD1</accession>
<dbReference type="RefSeq" id="WP_066429150.1">
    <property type="nucleotide sequence ID" value="NZ_CP014227.1"/>
</dbReference>
<evidence type="ECO:0000313" key="2">
    <source>
        <dbReference type="EMBL" id="AMD85084.1"/>
    </source>
</evidence>
<dbReference type="EMBL" id="CP014227">
    <property type="protein sequence ID" value="AMD85084.1"/>
    <property type="molecule type" value="Genomic_DNA"/>
</dbReference>
<proteinExistence type="predicted"/>
<keyword evidence="4" id="KW-1185">Reference proteome</keyword>
<reference evidence="3 5" key="2">
    <citation type="submission" date="2017-06" db="EMBL/GenBank/DDBJ databases">
        <authorList>
            <consortium name="Pathogen Informatics"/>
        </authorList>
    </citation>
    <scope>NUCLEOTIDE SEQUENCE [LARGE SCALE GENOMIC DNA]</scope>
    <source>
        <strain evidence="3 5">NCTC12947</strain>
    </source>
</reference>
<dbReference type="Proteomes" id="UP000215539">
    <property type="component" value="Chromosome 1"/>
</dbReference>
<name>A0AAX2GYD1_9FLAO</name>
<evidence type="ECO:0000313" key="5">
    <source>
        <dbReference type="Proteomes" id="UP000215539"/>
    </source>
</evidence>
<reference evidence="2 4" key="1">
    <citation type="submission" date="2016-02" db="EMBL/GenBank/DDBJ databases">
        <authorList>
            <person name="Holder M.E."/>
            <person name="Ajami N.J."/>
            <person name="Petrosino J.F."/>
        </authorList>
    </citation>
    <scope>NUCLEOTIDE SEQUENCE [LARGE SCALE GENOMIC DNA]</scope>
    <source>
        <strain evidence="2 4">CCUG 32990</strain>
    </source>
</reference>
<dbReference type="Proteomes" id="UP000065822">
    <property type="component" value="Chromosome"/>
</dbReference>
<dbReference type="EMBL" id="LT906449">
    <property type="protein sequence ID" value="SNV05138.1"/>
    <property type="molecule type" value="Genomic_DNA"/>
</dbReference>
<organism evidence="3 5">
    <name type="scientific">Capnocytophaga haemolytica</name>
    <dbReference type="NCBI Taxonomy" id="45243"/>
    <lineage>
        <taxon>Bacteria</taxon>
        <taxon>Pseudomonadati</taxon>
        <taxon>Bacteroidota</taxon>
        <taxon>Flavobacteriia</taxon>
        <taxon>Flavobacteriales</taxon>
        <taxon>Flavobacteriaceae</taxon>
        <taxon>Capnocytophaga</taxon>
    </lineage>
</organism>
<evidence type="ECO:0000256" key="1">
    <source>
        <dbReference type="SAM" id="Phobius"/>
    </source>
</evidence>
<dbReference type="KEGG" id="chg:AXF12_05855"/>
<keyword evidence="1" id="KW-0812">Transmembrane</keyword>
<dbReference type="AlphaFoldDB" id="A0AAX2GYD1"/>
<keyword evidence="1" id="KW-0472">Membrane</keyword>